<dbReference type="Proteomes" id="UP000482084">
    <property type="component" value="Unassembled WGS sequence"/>
</dbReference>
<accession>A0A6L4X1S3</accession>
<dbReference type="Pfam" id="PF14256">
    <property type="entry name" value="YwiC"/>
    <property type="match status" value="1"/>
</dbReference>
<feature type="transmembrane region" description="Helical" evidence="2">
    <location>
        <begin position="113"/>
        <end position="131"/>
    </location>
</feature>
<proteinExistence type="predicted"/>
<feature type="transmembrane region" description="Helical" evidence="2">
    <location>
        <begin position="203"/>
        <end position="222"/>
    </location>
</feature>
<dbReference type="EMBL" id="WBSM01000002">
    <property type="protein sequence ID" value="KAB8288564.1"/>
    <property type="molecule type" value="Genomic_DNA"/>
</dbReference>
<evidence type="ECO:0000256" key="2">
    <source>
        <dbReference type="SAM" id="Phobius"/>
    </source>
</evidence>
<dbReference type="EMBL" id="WHZX01000003">
    <property type="protein sequence ID" value="NEG71767.1"/>
    <property type="molecule type" value="Genomic_DNA"/>
</dbReference>
<keyword evidence="2" id="KW-0472">Membrane</keyword>
<sequence>MNTTTTPQPHEPRPADRATTARRTTAHDWIPDQPGAWAMALLPALAGMVVGGPNAATVWLFAAWMLCYCVQFTAARWIRSRFARRYLPPTVIYTVLLVMVGLPFVIVHPGVLWWAPLYLVLAALSFAAAWLRRERTLWGNAVAIVAACAMAMVVASFGTLANGAALPALANGGLPATVVFLLVQFGSVLFVKTMIRERGNRTYLLASWGWHAVLAAVTFGLWGALGFGLLFVALAIDAAWLMARAIALPLIARRRRLRPVVVGMVELVSSLLTFVAVITTF</sequence>
<feature type="transmembrane region" description="Helical" evidence="2">
    <location>
        <begin position="138"/>
        <end position="161"/>
    </location>
</feature>
<protein>
    <submittedName>
        <fullName evidence="3">YwiC-like protein</fullName>
    </submittedName>
</protein>
<feature type="transmembrane region" description="Helical" evidence="2">
    <location>
        <begin position="173"/>
        <end position="191"/>
    </location>
</feature>
<evidence type="ECO:0000313" key="4">
    <source>
        <dbReference type="EMBL" id="NEG71767.1"/>
    </source>
</evidence>
<name>A0A6L4X1S3_9BIFI</name>
<keyword evidence="2" id="KW-1133">Transmembrane helix</keyword>
<dbReference type="RefSeq" id="WP_152357675.1">
    <property type="nucleotide sequence ID" value="NZ_WBSM01000002.1"/>
</dbReference>
<evidence type="ECO:0000313" key="6">
    <source>
        <dbReference type="Proteomes" id="UP000482084"/>
    </source>
</evidence>
<feature type="transmembrane region" description="Helical" evidence="2">
    <location>
        <begin position="90"/>
        <end position="107"/>
    </location>
</feature>
<feature type="transmembrane region" description="Helical" evidence="2">
    <location>
        <begin position="228"/>
        <end position="247"/>
    </location>
</feature>
<evidence type="ECO:0000313" key="5">
    <source>
        <dbReference type="Proteomes" id="UP000469943"/>
    </source>
</evidence>
<dbReference type="AlphaFoldDB" id="A0A6L4X1S3"/>
<comment type="caution">
    <text evidence="3">The sequence shown here is derived from an EMBL/GenBank/DDBJ whole genome shotgun (WGS) entry which is preliminary data.</text>
</comment>
<evidence type="ECO:0000256" key="1">
    <source>
        <dbReference type="SAM" id="MobiDB-lite"/>
    </source>
</evidence>
<evidence type="ECO:0000313" key="3">
    <source>
        <dbReference type="EMBL" id="KAB8288564.1"/>
    </source>
</evidence>
<reference evidence="3 6" key="2">
    <citation type="submission" date="2019-10" db="EMBL/GenBank/DDBJ databases">
        <title>Characterization of the phylogenetic diversity of two novel species belonging to the genus Bifidobacterium: Bifidobacterium cebidarum sp. nov. and Bifidobacterium leontopitheci sp. nov.</title>
        <authorList>
            <person name="Lugli G.A."/>
            <person name="Duranti S."/>
            <person name="Milani C."/>
            <person name="Turroni F."/>
            <person name="Ventura M."/>
        </authorList>
    </citation>
    <scope>NUCLEOTIDE SEQUENCE [LARGE SCALE GENOMIC DNA]</scope>
    <source>
        <strain evidence="3 6">DSM 100688</strain>
    </source>
</reference>
<reference evidence="4 5" key="1">
    <citation type="submission" date="2019-10" db="EMBL/GenBank/DDBJ databases">
        <title>Bifidobacterium from non-human primates.</title>
        <authorList>
            <person name="Modesto M."/>
        </authorList>
    </citation>
    <scope>NUCLEOTIDE SEQUENCE [LARGE SCALE GENOMIC DNA]</scope>
    <source>
        <strain evidence="4 5">TREM</strain>
    </source>
</reference>
<gene>
    <name evidence="3" type="ORF">DSM100688_0566</name>
    <name evidence="4" type="ORF">GFD24_06005</name>
</gene>
<organism evidence="3 6">
    <name type="scientific">Bifidobacterium ramosum</name>
    <dbReference type="NCBI Taxonomy" id="1798158"/>
    <lineage>
        <taxon>Bacteria</taxon>
        <taxon>Bacillati</taxon>
        <taxon>Actinomycetota</taxon>
        <taxon>Actinomycetes</taxon>
        <taxon>Bifidobacteriales</taxon>
        <taxon>Bifidobacteriaceae</taxon>
        <taxon>Bifidobacterium</taxon>
    </lineage>
</organism>
<feature type="transmembrane region" description="Helical" evidence="2">
    <location>
        <begin position="259"/>
        <end position="278"/>
    </location>
</feature>
<dbReference type="Proteomes" id="UP000469943">
    <property type="component" value="Unassembled WGS sequence"/>
</dbReference>
<keyword evidence="6" id="KW-1185">Reference proteome</keyword>
<feature type="region of interest" description="Disordered" evidence="1">
    <location>
        <begin position="1"/>
        <end position="23"/>
    </location>
</feature>
<keyword evidence="2" id="KW-0812">Transmembrane</keyword>
<dbReference type="OrthoDB" id="2380563at2"/>
<dbReference type="InterPro" id="IPR025576">
    <property type="entry name" value="YwiC"/>
</dbReference>